<organism evidence="2">
    <name type="scientific">Laccaria bicolor (strain S238N-H82 / ATCC MYA-4686)</name>
    <name type="common">Bicoloured deceiver</name>
    <name type="synonym">Laccaria laccata var. bicolor</name>
    <dbReference type="NCBI Taxonomy" id="486041"/>
    <lineage>
        <taxon>Eukaryota</taxon>
        <taxon>Fungi</taxon>
        <taxon>Dikarya</taxon>
        <taxon>Basidiomycota</taxon>
        <taxon>Agaricomycotina</taxon>
        <taxon>Agaricomycetes</taxon>
        <taxon>Agaricomycetidae</taxon>
        <taxon>Agaricales</taxon>
        <taxon>Agaricineae</taxon>
        <taxon>Hydnangiaceae</taxon>
        <taxon>Laccaria</taxon>
    </lineage>
</organism>
<gene>
    <name evidence="1" type="ORF">LACBIDRAFT_309824</name>
</gene>
<dbReference type="HOGENOM" id="CLU_3050732_0_0_1"/>
<dbReference type="RefSeq" id="XP_001887105.1">
    <property type="nucleotide sequence ID" value="XM_001887070.1"/>
</dbReference>
<sequence length="54" mass="6213">MVIDELVLSSCNVKILRRKPVGSLFNPDFSLMRSSESFTTTTAIHRTNRTRVMR</sequence>
<evidence type="ECO:0000313" key="1">
    <source>
        <dbReference type="EMBL" id="EDR02160.1"/>
    </source>
</evidence>
<dbReference type="GeneID" id="6082796"/>
<accession>B0DT53</accession>
<dbReference type="AlphaFoldDB" id="B0DT53"/>
<dbReference type="Proteomes" id="UP000001194">
    <property type="component" value="Unassembled WGS sequence"/>
</dbReference>
<dbReference type="InParanoid" id="B0DT53"/>
<name>B0DT53_LACBS</name>
<evidence type="ECO:0000313" key="2">
    <source>
        <dbReference type="Proteomes" id="UP000001194"/>
    </source>
</evidence>
<protein>
    <submittedName>
        <fullName evidence="1">Predicted protein</fullName>
    </submittedName>
</protein>
<dbReference type="KEGG" id="lbc:LACBIDRAFT_309824"/>
<keyword evidence="2" id="KW-1185">Reference proteome</keyword>
<dbReference type="EMBL" id="DS547132">
    <property type="protein sequence ID" value="EDR02160.1"/>
    <property type="molecule type" value="Genomic_DNA"/>
</dbReference>
<reference evidence="1 2" key="1">
    <citation type="journal article" date="2008" name="Nature">
        <title>The genome of Laccaria bicolor provides insights into mycorrhizal symbiosis.</title>
        <authorList>
            <person name="Martin F."/>
            <person name="Aerts A."/>
            <person name="Ahren D."/>
            <person name="Brun A."/>
            <person name="Danchin E.G.J."/>
            <person name="Duchaussoy F."/>
            <person name="Gibon J."/>
            <person name="Kohler A."/>
            <person name="Lindquist E."/>
            <person name="Pereda V."/>
            <person name="Salamov A."/>
            <person name="Shapiro H.J."/>
            <person name="Wuyts J."/>
            <person name="Blaudez D."/>
            <person name="Buee M."/>
            <person name="Brokstein P."/>
            <person name="Canbaeck B."/>
            <person name="Cohen D."/>
            <person name="Courty P.E."/>
            <person name="Coutinho P.M."/>
            <person name="Delaruelle C."/>
            <person name="Detter J.C."/>
            <person name="Deveau A."/>
            <person name="DiFazio S."/>
            <person name="Duplessis S."/>
            <person name="Fraissinet-Tachet L."/>
            <person name="Lucic E."/>
            <person name="Frey-Klett P."/>
            <person name="Fourrey C."/>
            <person name="Feussner I."/>
            <person name="Gay G."/>
            <person name="Grimwood J."/>
            <person name="Hoegger P.J."/>
            <person name="Jain P."/>
            <person name="Kilaru S."/>
            <person name="Labbe J."/>
            <person name="Lin Y.C."/>
            <person name="Legue V."/>
            <person name="Le Tacon F."/>
            <person name="Marmeisse R."/>
            <person name="Melayah D."/>
            <person name="Montanini B."/>
            <person name="Muratet M."/>
            <person name="Nehls U."/>
            <person name="Niculita-Hirzel H."/>
            <person name="Oudot-Le Secq M.P."/>
            <person name="Peter M."/>
            <person name="Quesneville H."/>
            <person name="Rajashekar B."/>
            <person name="Reich M."/>
            <person name="Rouhier N."/>
            <person name="Schmutz J."/>
            <person name="Yin T."/>
            <person name="Chalot M."/>
            <person name="Henrissat B."/>
            <person name="Kuees U."/>
            <person name="Lucas S."/>
            <person name="Van de Peer Y."/>
            <person name="Podila G.K."/>
            <person name="Polle A."/>
            <person name="Pukkila P.J."/>
            <person name="Richardson P.M."/>
            <person name="Rouze P."/>
            <person name="Sanders I.R."/>
            <person name="Stajich J.E."/>
            <person name="Tunlid A."/>
            <person name="Tuskan G."/>
            <person name="Grigoriev I.V."/>
        </authorList>
    </citation>
    <scope>NUCLEOTIDE SEQUENCE [LARGE SCALE GENOMIC DNA]</scope>
    <source>
        <strain evidence="2">S238N-H82 / ATCC MYA-4686</strain>
    </source>
</reference>
<proteinExistence type="predicted"/>